<dbReference type="PANTHER" id="PTHR24274">
    <property type="entry name" value="CILIA- AND FLAGELLA-ASSOCIATED PROTEIN 161"/>
    <property type="match status" value="1"/>
</dbReference>
<dbReference type="OrthoDB" id="2126411at2759"/>
<dbReference type="Pfam" id="PF24569">
    <property type="entry name" value="CFAP161"/>
    <property type="match status" value="1"/>
</dbReference>
<dbReference type="PANTHER" id="PTHR24274:SF1">
    <property type="entry name" value="CILIA- AND FLAGELLA-ASSOCIATED PROTEIN 161"/>
    <property type="match status" value="1"/>
</dbReference>
<dbReference type="AlphaFoldDB" id="A0A401PDG1"/>
<gene>
    <name evidence="2" type="ORF">scyTo_0005866</name>
</gene>
<dbReference type="GO" id="GO:0031514">
    <property type="term" value="C:motile cilium"/>
    <property type="evidence" value="ECO:0007669"/>
    <property type="project" value="TreeGrafter"/>
</dbReference>
<evidence type="ECO:0000256" key="1">
    <source>
        <dbReference type="SAM" id="MobiDB-lite"/>
    </source>
</evidence>
<name>A0A401PDG1_SCYTO</name>
<keyword evidence="3" id="KW-1185">Reference proteome</keyword>
<dbReference type="STRING" id="75743.A0A401PDG1"/>
<protein>
    <recommendedName>
        <fullName evidence="4">Cilia- and flagella-associated protein 161</fullName>
    </recommendedName>
</protein>
<dbReference type="EMBL" id="BFAA01001892">
    <property type="protein sequence ID" value="GCB71170.1"/>
    <property type="molecule type" value="Genomic_DNA"/>
</dbReference>
<organism evidence="2 3">
    <name type="scientific">Scyliorhinus torazame</name>
    <name type="common">Cloudy catshark</name>
    <name type="synonym">Catulus torazame</name>
    <dbReference type="NCBI Taxonomy" id="75743"/>
    <lineage>
        <taxon>Eukaryota</taxon>
        <taxon>Metazoa</taxon>
        <taxon>Chordata</taxon>
        <taxon>Craniata</taxon>
        <taxon>Vertebrata</taxon>
        <taxon>Chondrichthyes</taxon>
        <taxon>Elasmobranchii</taxon>
        <taxon>Galeomorphii</taxon>
        <taxon>Galeoidea</taxon>
        <taxon>Carcharhiniformes</taxon>
        <taxon>Scyliorhinidae</taxon>
        <taxon>Scyliorhinus</taxon>
    </lineage>
</organism>
<evidence type="ECO:0000313" key="3">
    <source>
        <dbReference type="Proteomes" id="UP000288216"/>
    </source>
</evidence>
<sequence>MGEGTYSSSVLLHNWFEDLALDQDVIKDFIAKKERGELTIQKMGSYKEILLDKTELAKSRDGYVHFGDEVLLINPGTVDKYAANVHPIRRPMSLTMNVDQSRFLTSTKVDSPCELSASLELSPTIRNTFVITSIDGSCVGDPLRYGQSFALRTLEGVAGQLYLTSDIKLFLKFAKKSRLQLVNLLDELSFLSCWQVLYLDPQMRLEYDGYPVQANIKVLINHTRTNQALAALQKYSFWTAFGREHEITTNTFYDSHRAEEDLNHWVIVTGDPGVPHGTLFQAPPPICDNEHPTNKHHGASPDLSTQQPTC</sequence>
<accession>A0A401PDG1</accession>
<evidence type="ECO:0008006" key="4">
    <source>
        <dbReference type="Google" id="ProtNLM"/>
    </source>
</evidence>
<proteinExistence type="predicted"/>
<dbReference type="OMA" id="IIHCKTN"/>
<evidence type="ECO:0000313" key="2">
    <source>
        <dbReference type="EMBL" id="GCB71170.1"/>
    </source>
</evidence>
<reference evidence="2 3" key="1">
    <citation type="journal article" date="2018" name="Nat. Ecol. Evol.">
        <title>Shark genomes provide insights into elasmobranch evolution and the origin of vertebrates.</title>
        <authorList>
            <person name="Hara Y"/>
            <person name="Yamaguchi K"/>
            <person name="Onimaru K"/>
            <person name="Kadota M"/>
            <person name="Koyanagi M"/>
            <person name="Keeley SD"/>
            <person name="Tatsumi K"/>
            <person name="Tanaka K"/>
            <person name="Motone F"/>
            <person name="Kageyama Y"/>
            <person name="Nozu R"/>
            <person name="Adachi N"/>
            <person name="Nishimura O"/>
            <person name="Nakagawa R"/>
            <person name="Tanegashima C"/>
            <person name="Kiyatake I"/>
            <person name="Matsumoto R"/>
            <person name="Murakumo K"/>
            <person name="Nishida K"/>
            <person name="Terakita A"/>
            <person name="Kuratani S"/>
            <person name="Sato K"/>
            <person name="Hyodo S Kuraku.S."/>
        </authorList>
    </citation>
    <scope>NUCLEOTIDE SEQUENCE [LARGE SCALE GENOMIC DNA]</scope>
</reference>
<dbReference type="Proteomes" id="UP000288216">
    <property type="component" value="Unassembled WGS sequence"/>
</dbReference>
<dbReference type="InterPro" id="IPR055325">
    <property type="entry name" value="CF161"/>
</dbReference>
<feature type="region of interest" description="Disordered" evidence="1">
    <location>
        <begin position="286"/>
        <end position="310"/>
    </location>
</feature>
<comment type="caution">
    <text evidence="2">The sequence shown here is derived from an EMBL/GenBank/DDBJ whole genome shotgun (WGS) entry which is preliminary data.</text>
</comment>
<dbReference type="GO" id="GO:0060271">
    <property type="term" value="P:cilium assembly"/>
    <property type="evidence" value="ECO:0007669"/>
    <property type="project" value="TreeGrafter"/>
</dbReference>